<dbReference type="EMBL" id="JDRY01000048">
    <property type="protein sequence ID" value="KGM98648.1"/>
    <property type="molecule type" value="Genomic_DNA"/>
</dbReference>
<comment type="caution">
    <text evidence="1">The sequence shown here is derived from an EMBL/GenBank/DDBJ whole genome shotgun (WGS) entry which is preliminary data.</text>
</comment>
<dbReference type="Proteomes" id="UP000030014">
    <property type="component" value="Unassembled WGS sequence"/>
</dbReference>
<dbReference type="AlphaFoldDB" id="A0A0A0IDR5"/>
<evidence type="ECO:0000313" key="1">
    <source>
        <dbReference type="EMBL" id="KGM98648.1"/>
    </source>
</evidence>
<proteinExistence type="predicted"/>
<sequence length="174" mass="18873">MPQNLVLRTGSTNLTNVSKIVTTPILLTGTAASTAILQTIPITLNNINSSVLLTGTITFTIQDTVADNTIGPLSLQILRSVNGVNTIIYRSDFLYELIPYLTNLNMSYQFGFQWIDNPSSSLCPDPCLNSTDTCVNSPINYTFQIATLGLPNTTQSAGLVAQDYYSLTLVEISK</sequence>
<evidence type="ECO:0000313" key="2">
    <source>
        <dbReference type="Proteomes" id="UP000030014"/>
    </source>
</evidence>
<protein>
    <recommendedName>
        <fullName evidence="3">DUF4489 domain-containing protein</fullName>
    </recommendedName>
</protein>
<name>A0A0A0IDR5_CLOBO</name>
<dbReference type="RefSeq" id="WP_039258436.1">
    <property type="nucleotide sequence ID" value="NZ_JDRY01000048.1"/>
</dbReference>
<accession>A0A0A0IDR5</accession>
<evidence type="ECO:0008006" key="3">
    <source>
        <dbReference type="Google" id="ProtNLM"/>
    </source>
</evidence>
<gene>
    <name evidence="1" type="ORF">Z955_10815</name>
</gene>
<organism evidence="1 2">
    <name type="scientific">Clostridium botulinum C/D str. DC5</name>
    <dbReference type="NCBI Taxonomy" id="1443128"/>
    <lineage>
        <taxon>Bacteria</taxon>
        <taxon>Bacillati</taxon>
        <taxon>Bacillota</taxon>
        <taxon>Clostridia</taxon>
        <taxon>Eubacteriales</taxon>
        <taxon>Clostridiaceae</taxon>
        <taxon>Clostridium</taxon>
    </lineage>
</organism>
<reference evidence="1 2" key="1">
    <citation type="submission" date="2014-01" db="EMBL/GenBank/DDBJ databases">
        <title>Plasmidome dynamics in the species complex Clostridium novyi sensu lato converts strains of independent lineages into distinctly different pathogens.</title>
        <authorList>
            <person name="Skarin H."/>
            <person name="Segerman B."/>
        </authorList>
    </citation>
    <scope>NUCLEOTIDE SEQUENCE [LARGE SCALE GENOMIC DNA]</scope>
    <source>
        <strain evidence="1 2">DC5</strain>
    </source>
</reference>